<comment type="similarity">
    <text evidence="2">Belongs to the ubiquitin-activating E1 family.</text>
</comment>
<dbReference type="InterPro" id="IPR036236">
    <property type="entry name" value="Znf_C2H2_sf"/>
</dbReference>
<evidence type="ECO:0000256" key="4">
    <source>
        <dbReference type="ARBA" id="ARBA00022737"/>
    </source>
</evidence>
<evidence type="ECO:0000256" key="2">
    <source>
        <dbReference type="ARBA" id="ARBA00005673"/>
    </source>
</evidence>
<dbReference type="InterPro" id="IPR035985">
    <property type="entry name" value="Ubiquitin-activating_enz"/>
</dbReference>
<evidence type="ECO:0000256" key="1">
    <source>
        <dbReference type="ARBA" id="ARBA00004906"/>
    </source>
</evidence>
<dbReference type="SUPFAM" id="SSF69572">
    <property type="entry name" value="Activating enzymes of the ubiquitin-like proteins"/>
    <property type="match status" value="1"/>
</dbReference>
<protein>
    <recommendedName>
        <fullName evidence="9">C2H2-type domain-containing protein</fullName>
    </recommendedName>
</protein>
<dbReference type="GO" id="GO:0016567">
    <property type="term" value="P:protein ubiquitination"/>
    <property type="evidence" value="ECO:0007669"/>
    <property type="project" value="UniProtKB-UniPathway"/>
</dbReference>
<name>A0A7R9BI24_9CRUS</name>
<dbReference type="SMART" id="SM00985">
    <property type="entry name" value="UBA_e1_C"/>
    <property type="match status" value="1"/>
</dbReference>
<feature type="domain" description="C2H2-type" evidence="9">
    <location>
        <begin position="373"/>
        <end position="400"/>
    </location>
</feature>
<dbReference type="Proteomes" id="UP000678499">
    <property type="component" value="Unassembled WGS sequence"/>
</dbReference>
<evidence type="ECO:0000313" key="10">
    <source>
        <dbReference type="EMBL" id="CAD7274890.1"/>
    </source>
</evidence>
<keyword evidence="6" id="KW-0862">Zinc</keyword>
<organism evidence="10">
    <name type="scientific">Notodromas monacha</name>
    <dbReference type="NCBI Taxonomy" id="399045"/>
    <lineage>
        <taxon>Eukaryota</taxon>
        <taxon>Metazoa</taxon>
        <taxon>Ecdysozoa</taxon>
        <taxon>Arthropoda</taxon>
        <taxon>Crustacea</taxon>
        <taxon>Oligostraca</taxon>
        <taxon>Ostracoda</taxon>
        <taxon>Podocopa</taxon>
        <taxon>Podocopida</taxon>
        <taxon>Cypridocopina</taxon>
        <taxon>Cypridoidea</taxon>
        <taxon>Cyprididae</taxon>
        <taxon>Notodromas</taxon>
    </lineage>
</organism>
<evidence type="ECO:0000256" key="8">
    <source>
        <dbReference type="SAM" id="MobiDB-lite"/>
    </source>
</evidence>
<proteinExistence type="inferred from homology"/>
<feature type="region of interest" description="Disordered" evidence="8">
    <location>
        <begin position="210"/>
        <end position="235"/>
    </location>
</feature>
<dbReference type="SUPFAM" id="SSF57667">
    <property type="entry name" value="beta-beta-alpha zinc fingers"/>
    <property type="match status" value="5"/>
</dbReference>
<accession>A0A7R9BI24</accession>
<feature type="compositionally biased region" description="Basic and acidic residues" evidence="8">
    <location>
        <begin position="210"/>
        <end position="219"/>
    </location>
</feature>
<dbReference type="PANTHER" id="PTHR24379">
    <property type="entry name" value="KRAB AND ZINC FINGER DOMAIN-CONTAINING"/>
    <property type="match status" value="1"/>
</dbReference>
<comment type="pathway">
    <text evidence="1">Protein modification; protein ubiquitination.</text>
</comment>
<evidence type="ECO:0000313" key="11">
    <source>
        <dbReference type="Proteomes" id="UP000678499"/>
    </source>
</evidence>
<keyword evidence="5 7" id="KW-0863">Zinc-finger</keyword>
<dbReference type="OrthoDB" id="8922241at2759"/>
<dbReference type="GO" id="GO:0008270">
    <property type="term" value="F:zinc ion binding"/>
    <property type="evidence" value="ECO:0007669"/>
    <property type="project" value="UniProtKB-KW"/>
</dbReference>
<dbReference type="SMART" id="SM00355">
    <property type="entry name" value="ZnF_C2H2"/>
    <property type="match status" value="13"/>
</dbReference>
<gene>
    <name evidence="10" type="ORF">NMOB1V02_LOCUS2704</name>
</gene>
<dbReference type="GO" id="GO:0008641">
    <property type="term" value="F:ubiquitin-like modifier activating enzyme activity"/>
    <property type="evidence" value="ECO:0007669"/>
    <property type="project" value="InterPro"/>
</dbReference>
<evidence type="ECO:0000256" key="7">
    <source>
        <dbReference type="PROSITE-ProRule" id="PRU00042"/>
    </source>
</evidence>
<dbReference type="InterPro" id="IPR042063">
    <property type="entry name" value="Ubi_acti_E1_SCCH"/>
</dbReference>
<evidence type="ECO:0000256" key="6">
    <source>
        <dbReference type="ARBA" id="ARBA00022833"/>
    </source>
</evidence>
<dbReference type="EMBL" id="CAJPEX010000315">
    <property type="protein sequence ID" value="CAG0915042.1"/>
    <property type="molecule type" value="Genomic_DNA"/>
</dbReference>
<dbReference type="InterPro" id="IPR019572">
    <property type="entry name" value="UBA_E1_SCCH"/>
</dbReference>
<dbReference type="Pfam" id="PF00096">
    <property type="entry name" value="zf-C2H2"/>
    <property type="match status" value="1"/>
</dbReference>
<dbReference type="Gene3D" id="1.10.10.2660">
    <property type="entry name" value="Ubiquitin-activating enzyme E1, SCCH domain"/>
    <property type="match status" value="1"/>
</dbReference>
<keyword evidence="11" id="KW-1185">Reference proteome</keyword>
<dbReference type="Gene3D" id="3.40.50.720">
    <property type="entry name" value="NAD(P)-binding Rossmann-like Domain"/>
    <property type="match status" value="1"/>
</dbReference>
<dbReference type="InterPro" id="IPR000594">
    <property type="entry name" value="ThiF_NAD_FAD-bd"/>
</dbReference>
<dbReference type="PANTHER" id="PTHR24379:SF121">
    <property type="entry name" value="C2H2-TYPE DOMAIN-CONTAINING PROTEIN"/>
    <property type="match status" value="1"/>
</dbReference>
<dbReference type="Pfam" id="PF10585">
    <property type="entry name" value="UBA_E1_SCCH"/>
    <property type="match status" value="1"/>
</dbReference>
<dbReference type="Pfam" id="PF00899">
    <property type="entry name" value="ThiF"/>
    <property type="match status" value="1"/>
</dbReference>
<sequence>MNQTPSKSSWLVRKARHAGPKEVTQMVCPICGKLMKYSSEQSMRKHIEVVHKKLRTMKCQFCDETFTYHEQLYVHEARIHNHQLDRIIKTCPYCGKTTLTRWGMKQHLFSKHGQLPDKGKVHECADCGKKFLALQHFKDHMNMHLGLRPWACPLCDVRMVKFENIRQHAHRVHNLILVLNDLEAKTEESFKILNGLICREQVEITGTRKVDEEVHEGSRDGFPLSRGTENHTIEQGPSEENLLDVPTIRIRRKRGRPNKIYKQGAVAESDEKTNKNRKVCPLCGKLIKGSEVHVQTHIQVVHYRERKLCCKFCDQKFLYHKSLYAHQARVHDYQPEKVTFQCTECGKVLASKWSFRLHQLSVHNVVPDRLKVYDCSHCPRRFLDVTKYREHVNMHEGIRPHACPHCDVRMVNRKNLKEHIKHLHGESVGPVEGLPYYDRADHVGILSTGSVMDKDADFLHCETCAVCGAQIDAAAADCDTFCLPSSGVSVTSKIQQLRICRCPKNCREFPPDGSMTLPVCDRCLDLVKRIDDLESAFEEHVQLLWQRMTSAPLSSCQEPEKLFEYVIHTAAVVAGVAEDSSSSAVAKVSKSSKIERMCGAFSGDQPQSDDVVASKEEVFSLCEPASYVIERPSQIVAPKSENVDDKTLGSVLKKRKRKKAAPTLCPECGVTFKASSSYMRWHMNTVHNNDKPLECGFCDERFKNYKSRHHHWASKHELEDRIKRQCSRCGLVVSSSWALQQHLLTAHGETSTGKVYSCSQCSKQFLCRSRQIMCSPLPEKPFWLKGDDQTLLEKFRLILSREKANYSPVFDHLCQTRPCFAVYFGTDVRAAAEFEVAYEKSSGSQGVFIMAGIKTSGDVSVVHGFVIWNRLGLSSIPVRDLLVNEGLSTVIEAATGSCELAMGAEITSREAGSALVNCVLAAAFPRAGIMVDIPKMRIISFVQKAEPPVNENAHKSIAVIGCGILGLEFIRELCETRIPGLTRVTVIDPAGISSWDRHHYFKFSTEKYKCDAAANFVRKRIPELQVVPIRAAVQTNCGNDVTSILKDAALWVSCLTSLNAARGVGQLSLDLKKPVIDLSVCGSCEPGAKNKLGFGQVRCFFPNLTESMTCQIESSLSDYPPACVVESFPFETSHCIHWTMESLGSLLTDLQERKICMPENMEGFLSLSLSLFHRWFDAKIRALLRLYPVDQMVDDISPFWSPPKKCPKPLDFDVLNPNHVKFVRYVSIFLSKQINAKVFDEINSLTDDQLCDIVAKLPCAELDIDNEVIEDDPSVLYGPSAIVRMLEKDSLMTQRLVLVIARLRCEAYSIESAPTSQFHREIWEIMSGHELCDVGMCSVAAACAVTRVKSFLSSEGELKNYFFSNVQNPMIQTWTPSLPTVLIHSETRSFTVWDRLMIKGRKDMSLGELCDEVKRILQQRTVTMVVQGRRMLYMKDFTKEDILLEKVQDIISCSVGSIELWFNFEHDGDDVVGPAVMYEWDFS</sequence>
<dbReference type="Gene3D" id="3.30.160.60">
    <property type="entry name" value="Classic Zinc Finger"/>
    <property type="match status" value="6"/>
</dbReference>
<evidence type="ECO:0000256" key="3">
    <source>
        <dbReference type="ARBA" id="ARBA00022723"/>
    </source>
</evidence>
<evidence type="ECO:0000259" key="9">
    <source>
        <dbReference type="PROSITE" id="PS50157"/>
    </source>
</evidence>
<keyword evidence="3" id="KW-0479">Metal-binding</keyword>
<dbReference type="PROSITE" id="PS50157">
    <property type="entry name" value="ZINC_FINGER_C2H2_2"/>
    <property type="match status" value="5"/>
</dbReference>
<dbReference type="PROSITE" id="PS00028">
    <property type="entry name" value="ZINC_FINGER_C2H2_1"/>
    <property type="match status" value="9"/>
</dbReference>
<reference evidence="10" key="1">
    <citation type="submission" date="2020-11" db="EMBL/GenBank/DDBJ databases">
        <authorList>
            <person name="Tran Van P."/>
        </authorList>
    </citation>
    <scope>NUCLEOTIDE SEQUENCE</scope>
</reference>
<dbReference type="UniPathway" id="UPA00143"/>
<dbReference type="InterPro" id="IPR013087">
    <property type="entry name" value="Znf_C2H2_type"/>
</dbReference>
<feature type="domain" description="C2H2-type" evidence="9">
    <location>
        <begin position="57"/>
        <end position="85"/>
    </location>
</feature>
<feature type="domain" description="C2H2-type" evidence="9">
    <location>
        <begin position="122"/>
        <end position="149"/>
    </location>
</feature>
<dbReference type="InterPro" id="IPR018965">
    <property type="entry name" value="Ub-activating_enz_E1_C"/>
</dbReference>
<evidence type="ECO:0000256" key="5">
    <source>
        <dbReference type="ARBA" id="ARBA00022771"/>
    </source>
</evidence>
<keyword evidence="4" id="KW-0677">Repeat</keyword>
<feature type="domain" description="C2H2-type" evidence="9">
    <location>
        <begin position="663"/>
        <end position="692"/>
    </location>
</feature>
<dbReference type="EMBL" id="OA882352">
    <property type="protein sequence ID" value="CAD7274890.1"/>
    <property type="molecule type" value="Genomic_DNA"/>
</dbReference>
<feature type="domain" description="C2H2-type" evidence="9">
    <location>
        <begin position="340"/>
        <end position="363"/>
    </location>
</feature>